<dbReference type="InterPro" id="IPR036890">
    <property type="entry name" value="HATPase_C_sf"/>
</dbReference>
<evidence type="ECO:0000256" key="1">
    <source>
        <dbReference type="ARBA" id="ARBA00022527"/>
    </source>
</evidence>
<gene>
    <name evidence="3" type="ORF">SYYSPA8_08940</name>
</gene>
<dbReference type="InterPro" id="IPR050267">
    <property type="entry name" value="Anti-sigma-factor_SerPK"/>
</dbReference>
<feature type="domain" description="Histidine kinase/HSP90-like ATPase" evidence="2">
    <location>
        <begin position="28"/>
        <end position="130"/>
    </location>
</feature>
<proteinExistence type="predicted"/>
<reference evidence="3 4" key="1">
    <citation type="submission" date="2022-10" db="EMBL/GenBank/DDBJ databases">
        <title>Draft genome sequence of Streptomyces sp. YSPA8.</title>
        <authorList>
            <person name="Moriuchi R."/>
            <person name="Dohra H."/>
            <person name="Yamamura H."/>
            <person name="Kodani S."/>
        </authorList>
    </citation>
    <scope>NUCLEOTIDE SEQUENCE [LARGE SCALE GENOMIC DNA]</scope>
    <source>
        <strain evidence="3 4">YSPA8</strain>
    </source>
</reference>
<evidence type="ECO:0000259" key="2">
    <source>
        <dbReference type="Pfam" id="PF13581"/>
    </source>
</evidence>
<dbReference type="SUPFAM" id="SSF55874">
    <property type="entry name" value="ATPase domain of HSP90 chaperone/DNA topoisomerase II/histidine kinase"/>
    <property type="match status" value="1"/>
</dbReference>
<protein>
    <submittedName>
        <fullName evidence="3">ATP-binding protein</fullName>
    </submittedName>
</protein>
<dbReference type="Pfam" id="PF13581">
    <property type="entry name" value="HATPase_c_2"/>
    <property type="match status" value="1"/>
</dbReference>
<dbReference type="CDD" id="cd16936">
    <property type="entry name" value="HATPase_RsbW-like"/>
    <property type="match status" value="1"/>
</dbReference>
<keyword evidence="1" id="KW-0723">Serine/threonine-protein kinase</keyword>
<comment type="caution">
    <text evidence="3">The sequence shown here is derived from an EMBL/GenBank/DDBJ whole genome shotgun (WGS) entry which is preliminary data.</text>
</comment>
<dbReference type="InterPro" id="IPR003594">
    <property type="entry name" value="HATPase_dom"/>
</dbReference>
<name>A0ABQ5NVM9_9ACTN</name>
<accession>A0ABQ5NVM9</accession>
<dbReference type="GO" id="GO:0005524">
    <property type="term" value="F:ATP binding"/>
    <property type="evidence" value="ECO:0007669"/>
    <property type="project" value="UniProtKB-KW"/>
</dbReference>
<organism evidence="3 4">
    <name type="scientific">Streptomyces yaizuensis</name>
    <dbReference type="NCBI Taxonomy" id="2989713"/>
    <lineage>
        <taxon>Bacteria</taxon>
        <taxon>Bacillati</taxon>
        <taxon>Actinomycetota</taxon>
        <taxon>Actinomycetes</taxon>
        <taxon>Kitasatosporales</taxon>
        <taxon>Streptomycetaceae</taxon>
        <taxon>Streptomyces</taxon>
    </lineage>
</organism>
<keyword evidence="4" id="KW-1185">Reference proteome</keyword>
<dbReference type="PANTHER" id="PTHR35526:SF3">
    <property type="entry name" value="ANTI-SIGMA-F FACTOR RSBW"/>
    <property type="match status" value="1"/>
</dbReference>
<sequence>MPPAALIASSPDASLFETSYDRSTSAPREARDDIVRVLKNWNLVQGAGDLLVIVTELVTNALTHTDSRLVTVSLIRLGARSLILFVADSSPVLPDPPSMPSVRAETGRGLAIVATLSAHLAHVRCRSGKRAVVVYEVPLDE</sequence>
<dbReference type="PANTHER" id="PTHR35526">
    <property type="entry name" value="ANTI-SIGMA-F FACTOR RSBW-RELATED"/>
    <property type="match status" value="1"/>
</dbReference>
<dbReference type="EMBL" id="BSBI01000003">
    <property type="protein sequence ID" value="GLF94407.1"/>
    <property type="molecule type" value="Genomic_DNA"/>
</dbReference>
<keyword evidence="3" id="KW-0067">ATP-binding</keyword>
<keyword evidence="1" id="KW-0808">Transferase</keyword>
<evidence type="ECO:0000313" key="4">
    <source>
        <dbReference type="Proteomes" id="UP001291653"/>
    </source>
</evidence>
<keyword evidence="1" id="KW-0418">Kinase</keyword>
<dbReference type="Gene3D" id="3.30.565.10">
    <property type="entry name" value="Histidine kinase-like ATPase, C-terminal domain"/>
    <property type="match status" value="1"/>
</dbReference>
<evidence type="ECO:0000313" key="3">
    <source>
        <dbReference type="EMBL" id="GLF94407.1"/>
    </source>
</evidence>
<dbReference type="Proteomes" id="UP001291653">
    <property type="component" value="Unassembled WGS sequence"/>
</dbReference>
<dbReference type="RefSeq" id="WP_323446497.1">
    <property type="nucleotide sequence ID" value="NZ_BSBI01000003.1"/>
</dbReference>
<keyword evidence="3" id="KW-0547">Nucleotide-binding</keyword>